<proteinExistence type="predicted"/>
<evidence type="ECO:0000313" key="3">
    <source>
        <dbReference type="Proteomes" id="UP000026961"/>
    </source>
</evidence>
<organism evidence="2">
    <name type="scientific">Oryza glumipatula</name>
    <dbReference type="NCBI Taxonomy" id="40148"/>
    <lineage>
        <taxon>Eukaryota</taxon>
        <taxon>Viridiplantae</taxon>
        <taxon>Streptophyta</taxon>
        <taxon>Embryophyta</taxon>
        <taxon>Tracheophyta</taxon>
        <taxon>Spermatophyta</taxon>
        <taxon>Magnoliopsida</taxon>
        <taxon>Liliopsida</taxon>
        <taxon>Poales</taxon>
        <taxon>Poaceae</taxon>
        <taxon>BOP clade</taxon>
        <taxon>Oryzoideae</taxon>
        <taxon>Oryzeae</taxon>
        <taxon>Oryzinae</taxon>
        <taxon>Oryza</taxon>
    </lineage>
</organism>
<dbReference type="STRING" id="40148.A0A0D9Z3G9"/>
<feature type="compositionally biased region" description="Polar residues" evidence="1">
    <location>
        <begin position="34"/>
        <end position="47"/>
    </location>
</feature>
<dbReference type="eggNOG" id="ENOG502RY6K">
    <property type="taxonomic scope" value="Eukaryota"/>
</dbReference>
<dbReference type="PANTHER" id="PTHR33413">
    <property type="entry name" value="EXPRESSED PROTEIN"/>
    <property type="match status" value="1"/>
</dbReference>
<dbReference type="EnsemblPlants" id="OGLUM03G07330.1">
    <property type="protein sequence ID" value="OGLUM03G07330.1"/>
    <property type="gene ID" value="OGLUM03G07330"/>
</dbReference>
<evidence type="ECO:0000256" key="1">
    <source>
        <dbReference type="SAM" id="MobiDB-lite"/>
    </source>
</evidence>
<keyword evidence="3" id="KW-1185">Reference proteome</keyword>
<feature type="region of interest" description="Disordered" evidence="1">
    <location>
        <begin position="24"/>
        <end position="69"/>
    </location>
</feature>
<dbReference type="Gramene" id="OGLUM03G07330.1">
    <property type="protein sequence ID" value="OGLUM03G07330.1"/>
    <property type="gene ID" value="OGLUM03G07330"/>
</dbReference>
<evidence type="ECO:0000313" key="2">
    <source>
        <dbReference type="EnsemblPlants" id="OGLUM03G07330.1"/>
    </source>
</evidence>
<feature type="region of interest" description="Disordered" evidence="1">
    <location>
        <begin position="178"/>
        <end position="252"/>
    </location>
</feature>
<reference evidence="2" key="1">
    <citation type="submission" date="2015-04" db="UniProtKB">
        <authorList>
            <consortium name="EnsemblPlants"/>
        </authorList>
    </citation>
    <scope>IDENTIFICATION</scope>
</reference>
<dbReference type="PANTHER" id="PTHR33413:SF1">
    <property type="entry name" value="EXPRESSED PROTEIN"/>
    <property type="match status" value="1"/>
</dbReference>
<dbReference type="Pfam" id="PF14009">
    <property type="entry name" value="PADRE"/>
    <property type="match status" value="1"/>
</dbReference>
<dbReference type="HOGENOM" id="CLU_086493_1_0_1"/>
<feature type="compositionally biased region" description="Basic and acidic residues" evidence="1">
    <location>
        <begin position="233"/>
        <end position="243"/>
    </location>
</feature>
<dbReference type="AlphaFoldDB" id="A0A0D9Z3G9"/>
<accession>A0A0D9Z3G9</accession>
<protein>
    <submittedName>
        <fullName evidence="2">Uncharacterized protein</fullName>
    </submittedName>
</protein>
<dbReference type="Proteomes" id="UP000026961">
    <property type="component" value="Chromosome 3"/>
</dbReference>
<dbReference type="InterPro" id="IPR025322">
    <property type="entry name" value="PADRE_dom"/>
</dbReference>
<name>A0A0D9Z3G9_9ORYZ</name>
<reference evidence="2" key="2">
    <citation type="submission" date="2018-05" db="EMBL/GenBank/DDBJ databases">
        <title>OgluRS3 (Oryza glumaepatula Reference Sequence Version 3).</title>
        <authorList>
            <person name="Zhang J."/>
            <person name="Kudrna D."/>
            <person name="Lee S."/>
            <person name="Talag J."/>
            <person name="Welchert J."/>
            <person name="Wing R.A."/>
        </authorList>
    </citation>
    <scope>NUCLEOTIDE SEQUENCE [LARGE SCALE GENOMIC DNA]</scope>
</reference>
<sequence length="281" mass="30588">MHSIRHVSRVLSYEWYQPKRSIKRSPLPPAALTRQASRNLSYSPTETKGQRDQETGVARHRRGSAQMGNCQAAEVATVVIQHPGGGRTERAYWAMSAGAVMAANPGHYVTAVITSPPAAGASSATGAAAPVKHLKLLRPDDTLLLGRVYRLVSFEEVLREFASKRHVKLSRVTIKAKDDVEEETKPAKPRRRRGSGGVAPEEEYSSRSLAKVMRQSDEPEPVARASPSAAPKPESDIDDHADGEAAEPDCDLEALLPPHGVVFGRRVARQWRPALQSIAEG</sequence>